<protein>
    <submittedName>
        <fullName evidence="1">Uncharacterized protein</fullName>
    </submittedName>
</protein>
<organism evidence="1 2">
    <name type="scientific">Eretmocerus hayati</name>
    <dbReference type="NCBI Taxonomy" id="131215"/>
    <lineage>
        <taxon>Eukaryota</taxon>
        <taxon>Metazoa</taxon>
        <taxon>Ecdysozoa</taxon>
        <taxon>Arthropoda</taxon>
        <taxon>Hexapoda</taxon>
        <taxon>Insecta</taxon>
        <taxon>Pterygota</taxon>
        <taxon>Neoptera</taxon>
        <taxon>Endopterygota</taxon>
        <taxon>Hymenoptera</taxon>
        <taxon>Apocrita</taxon>
        <taxon>Proctotrupomorpha</taxon>
        <taxon>Chalcidoidea</taxon>
        <taxon>Aphelinidae</taxon>
        <taxon>Aphelininae</taxon>
        <taxon>Eretmocerus</taxon>
    </lineage>
</organism>
<gene>
    <name evidence="1" type="ORF">QAD02_012998</name>
</gene>
<sequence>MHFIRCGGRQKSPLHAYPGSSIHKLTKSKTLITILNRLGFSTSYDDILSTKTRLASWTVARCQDKVPLPSHFDPSINTRAAFDNWNGEKTYDTILVLFQDDSSSEEDQFRKPDSTDANIDTRMRTFEKLLKCQELQAFEKPTGEIVIPDSYATCTDYPTVTADELKKNFDLHDFSFSTSRMGISDDENDISIRNDNQTIPTQSPFLSTVLEDSRCKQRIGFLPVSPHPVTEYATVYTSMMNFLDISSQLDQEFLVITCDEGVYSIAMHIKFMLTALFGKLIIRLGDFHLIKIVQACVGKYLKNSGIKDILIETRLFGPNVAEKVLQGSDYAKSLYGFNVIYEAMRRLQLKKFFTKERLEKYDGQLSTILTLQQTFKTNDVAESKQIFWVLKGMCRELLNDFNEHIVKRCSGSELYHYWNNVLVLINLIQILIRAIRTGNFQLLLDTLVEIQPIFHAMDRTNYSRWASIYTEDMLTLKDTAPEVYREFSNGHCSVVRSNIPNLSVPNDQALEASYNRMSKSSGGMSRISEKGESVAVWDLMYHEFLGIFNSPKEILCLNDNDDELQTHREYSENYIVKSETSVCKVLRFLCERNVNPFVPSSHPLINISTEELAHPDVVKQLLNVFEAGVKAHETFRNEQIVTRSKSLSATISKHNLTDLTTIPPCEKKKVLRKILSAVRVTRSA</sequence>
<dbReference type="EMBL" id="CM056742">
    <property type="protein sequence ID" value="KAJ8677211.1"/>
    <property type="molecule type" value="Genomic_DNA"/>
</dbReference>
<name>A0ACC2P1C0_9HYME</name>
<evidence type="ECO:0000313" key="1">
    <source>
        <dbReference type="EMBL" id="KAJ8677211.1"/>
    </source>
</evidence>
<comment type="caution">
    <text evidence="1">The sequence shown here is derived from an EMBL/GenBank/DDBJ whole genome shotgun (WGS) entry which is preliminary data.</text>
</comment>
<keyword evidence="2" id="KW-1185">Reference proteome</keyword>
<evidence type="ECO:0000313" key="2">
    <source>
        <dbReference type="Proteomes" id="UP001239111"/>
    </source>
</evidence>
<reference evidence="1" key="1">
    <citation type="submission" date="2023-04" db="EMBL/GenBank/DDBJ databases">
        <title>A chromosome-level genome assembly of the parasitoid wasp Eretmocerus hayati.</title>
        <authorList>
            <person name="Zhong Y."/>
            <person name="Liu S."/>
            <person name="Liu Y."/>
        </authorList>
    </citation>
    <scope>NUCLEOTIDE SEQUENCE</scope>
    <source>
        <strain evidence="1">ZJU_SS_LIU_2023</strain>
    </source>
</reference>
<proteinExistence type="predicted"/>
<accession>A0ACC2P1C0</accession>
<dbReference type="Proteomes" id="UP001239111">
    <property type="component" value="Chromosome 2"/>
</dbReference>